<dbReference type="OrthoDB" id="9775346at2"/>
<proteinExistence type="predicted"/>
<name>A0A5B9WD19_9BACT</name>
<dbReference type="CDD" id="cd06561">
    <property type="entry name" value="AlkD_like"/>
    <property type="match status" value="1"/>
</dbReference>
<gene>
    <name evidence="2" type="ORF">OJF2_67270</name>
</gene>
<feature type="region of interest" description="Disordered" evidence="1">
    <location>
        <begin position="240"/>
        <end position="259"/>
    </location>
</feature>
<dbReference type="PANTHER" id="PTHR34070:SF1">
    <property type="entry name" value="DNA ALKYLATION REPAIR PROTEIN"/>
    <property type="match status" value="1"/>
</dbReference>
<dbReference type="SUPFAM" id="SSF48371">
    <property type="entry name" value="ARM repeat"/>
    <property type="match status" value="1"/>
</dbReference>
<dbReference type="Gene3D" id="1.25.10.90">
    <property type="match status" value="1"/>
</dbReference>
<dbReference type="PANTHER" id="PTHR34070">
    <property type="entry name" value="ARMADILLO-TYPE FOLD"/>
    <property type="match status" value="1"/>
</dbReference>
<dbReference type="Proteomes" id="UP000324233">
    <property type="component" value="Chromosome"/>
</dbReference>
<dbReference type="InterPro" id="IPR016024">
    <property type="entry name" value="ARM-type_fold"/>
</dbReference>
<protein>
    <submittedName>
        <fullName evidence="2">DNA alkylation repair enzyme</fullName>
    </submittedName>
</protein>
<sequence>MGEGRNPGGAVVSEGAIRDRLRGLGDPEAAALAARYFKTGPGQYGEGDVFLGIRVPVLRGLAREYRDAPRPVLLSLLRSPVHEDRLLALLILVGQFQRGGEAARRRIYDLYLANTRFINNWDLVDTSARDIVGAFLATRDRAPLDALAGSESLWERRIAIIATFHFIRAGQVADTLRIAEVLLGDPEDLIHKAVGWMLREVGKRDATALAGFLRAHHRTMPRTMLRYAIERLPEAERRAFLEGMPASPTGGRSPGESRR</sequence>
<dbReference type="Pfam" id="PF08713">
    <property type="entry name" value="DNA_alkylation"/>
    <property type="match status" value="1"/>
</dbReference>
<evidence type="ECO:0000256" key="1">
    <source>
        <dbReference type="SAM" id="MobiDB-lite"/>
    </source>
</evidence>
<accession>A0A5B9WD19</accession>
<dbReference type="InterPro" id="IPR014825">
    <property type="entry name" value="DNA_alkylation"/>
</dbReference>
<dbReference type="AlphaFoldDB" id="A0A5B9WD19"/>
<evidence type="ECO:0000313" key="3">
    <source>
        <dbReference type="Proteomes" id="UP000324233"/>
    </source>
</evidence>
<reference evidence="2 3" key="1">
    <citation type="submission" date="2019-08" db="EMBL/GenBank/DDBJ databases">
        <title>Deep-cultivation of Planctomycetes and their phenomic and genomic characterization uncovers novel biology.</title>
        <authorList>
            <person name="Wiegand S."/>
            <person name="Jogler M."/>
            <person name="Boedeker C."/>
            <person name="Pinto D."/>
            <person name="Vollmers J."/>
            <person name="Rivas-Marin E."/>
            <person name="Kohn T."/>
            <person name="Peeters S.H."/>
            <person name="Heuer A."/>
            <person name="Rast P."/>
            <person name="Oberbeckmann S."/>
            <person name="Bunk B."/>
            <person name="Jeske O."/>
            <person name="Meyerdierks A."/>
            <person name="Storesund J.E."/>
            <person name="Kallscheuer N."/>
            <person name="Luecker S."/>
            <person name="Lage O.M."/>
            <person name="Pohl T."/>
            <person name="Merkel B.J."/>
            <person name="Hornburger P."/>
            <person name="Mueller R.-W."/>
            <person name="Bruemmer F."/>
            <person name="Labrenz M."/>
            <person name="Spormann A.M."/>
            <person name="Op den Camp H."/>
            <person name="Overmann J."/>
            <person name="Amann R."/>
            <person name="Jetten M.S.M."/>
            <person name="Mascher T."/>
            <person name="Medema M.H."/>
            <person name="Devos D.P."/>
            <person name="Kaster A.-K."/>
            <person name="Ovreas L."/>
            <person name="Rohde M."/>
            <person name="Galperin M.Y."/>
            <person name="Jogler C."/>
        </authorList>
    </citation>
    <scope>NUCLEOTIDE SEQUENCE [LARGE SCALE GENOMIC DNA]</scope>
    <source>
        <strain evidence="2 3">OJF2</strain>
    </source>
</reference>
<evidence type="ECO:0000313" key="2">
    <source>
        <dbReference type="EMBL" id="QEH38129.1"/>
    </source>
</evidence>
<dbReference type="KEGG" id="agv:OJF2_67270"/>
<organism evidence="2 3">
    <name type="scientific">Aquisphaera giovannonii</name>
    <dbReference type="NCBI Taxonomy" id="406548"/>
    <lineage>
        <taxon>Bacteria</taxon>
        <taxon>Pseudomonadati</taxon>
        <taxon>Planctomycetota</taxon>
        <taxon>Planctomycetia</taxon>
        <taxon>Isosphaerales</taxon>
        <taxon>Isosphaeraceae</taxon>
        <taxon>Aquisphaera</taxon>
    </lineage>
</organism>
<dbReference type="EMBL" id="CP042997">
    <property type="protein sequence ID" value="QEH38129.1"/>
    <property type="molecule type" value="Genomic_DNA"/>
</dbReference>
<dbReference type="RefSeq" id="WP_148597604.1">
    <property type="nucleotide sequence ID" value="NZ_CP042997.1"/>
</dbReference>
<keyword evidence="3" id="KW-1185">Reference proteome</keyword>